<reference evidence="5 6" key="1">
    <citation type="submission" date="2019-10" db="EMBL/GenBank/DDBJ databases">
        <title>Evaluation of single-gene subtyping targets for Pseudomonas.</title>
        <authorList>
            <person name="Reichler S.J."/>
            <person name="Orsi R.H."/>
            <person name="Wiedmann M."/>
            <person name="Martin N.H."/>
            <person name="Murphy S.I."/>
        </authorList>
    </citation>
    <scope>NUCLEOTIDE SEQUENCE [LARGE SCALE GENOMIC DNA]</scope>
    <source>
        <strain evidence="4 6">FSL R10-2107</strain>
        <strain evidence="3 5">FSL R10-2932</strain>
    </source>
</reference>
<gene>
    <name evidence="4" type="ORF">GHO30_15595</name>
    <name evidence="3" type="ORF">GHO37_16165</name>
</gene>
<evidence type="ECO:0000256" key="2">
    <source>
        <dbReference type="SAM" id="SignalP"/>
    </source>
</evidence>
<dbReference type="NCBIfam" id="TIGR01690">
    <property type="entry name" value="ICE_RAQPRD"/>
    <property type="match status" value="1"/>
</dbReference>
<evidence type="ECO:0000313" key="5">
    <source>
        <dbReference type="Proteomes" id="UP000447574"/>
    </source>
</evidence>
<evidence type="ECO:0000256" key="1">
    <source>
        <dbReference type="SAM" id="MobiDB-lite"/>
    </source>
</evidence>
<feature type="region of interest" description="Disordered" evidence="1">
    <location>
        <begin position="79"/>
        <end position="111"/>
    </location>
</feature>
<protein>
    <submittedName>
        <fullName evidence="4">Conjugal transfer protein</fullName>
    </submittedName>
</protein>
<dbReference type="RefSeq" id="WP_065950722.1">
    <property type="nucleotide sequence ID" value="NZ_JBQDLT010000021.1"/>
</dbReference>
<organism evidence="4 6">
    <name type="scientific">Pseudomonas helleri</name>
    <dbReference type="NCBI Taxonomy" id="1608996"/>
    <lineage>
        <taxon>Bacteria</taxon>
        <taxon>Pseudomonadati</taxon>
        <taxon>Pseudomonadota</taxon>
        <taxon>Gammaproteobacteria</taxon>
        <taxon>Pseudomonadales</taxon>
        <taxon>Pseudomonadaceae</taxon>
        <taxon>Pseudomonas</taxon>
    </lineage>
</organism>
<dbReference type="InterPro" id="IPR019110">
    <property type="entry name" value="Uncharacterised_RAQPRD"/>
</dbReference>
<keyword evidence="6" id="KW-1185">Reference proteome</keyword>
<name>A0A7X1Y906_9PSED</name>
<dbReference type="Proteomes" id="UP000447574">
    <property type="component" value="Unassembled WGS sequence"/>
</dbReference>
<evidence type="ECO:0000313" key="4">
    <source>
        <dbReference type="EMBL" id="MQU32804.1"/>
    </source>
</evidence>
<sequence>MPIKNIHSLLLLPIALAYSSSYAASAHEQDQLSLVQRQLDIIERLATQAEAASTAEPDDRYRFDYPRLSQDIQRIRQGVQGYLSPSRAQPRDPTELVGDYCLDTRPTEPSP</sequence>
<dbReference type="Proteomes" id="UP000470186">
    <property type="component" value="Unassembled WGS sequence"/>
</dbReference>
<feature type="signal peptide" evidence="2">
    <location>
        <begin position="1"/>
        <end position="23"/>
    </location>
</feature>
<dbReference type="EMBL" id="WIVX01000076">
    <property type="protein sequence ID" value="MQU32804.1"/>
    <property type="molecule type" value="Genomic_DNA"/>
</dbReference>
<accession>A0A7X1Y906</accession>
<dbReference type="EMBL" id="WIWF01000062">
    <property type="protein sequence ID" value="MQT75835.1"/>
    <property type="molecule type" value="Genomic_DNA"/>
</dbReference>
<evidence type="ECO:0000313" key="3">
    <source>
        <dbReference type="EMBL" id="MQT75835.1"/>
    </source>
</evidence>
<keyword evidence="2" id="KW-0732">Signal</keyword>
<comment type="caution">
    <text evidence="4">The sequence shown here is derived from an EMBL/GenBank/DDBJ whole genome shotgun (WGS) entry which is preliminary data.</text>
</comment>
<proteinExistence type="predicted"/>
<feature type="chain" id="PRO_5044662020" evidence="2">
    <location>
        <begin position="24"/>
        <end position="111"/>
    </location>
</feature>
<dbReference type="Pfam" id="PF09686">
    <property type="entry name" value="Plasmid_RAQPRD"/>
    <property type="match status" value="1"/>
</dbReference>
<evidence type="ECO:0000313" key="6">
    <source>
        <dbReference type="Proteomes" id="UP000470186"/>
    </source>
</evidence>
<dbReference type="AlphaFoldDB" id="A0A7X1Y906"/>